<dbReference type="SUPFAM" id="SSF51445">
    <property type="entry name" value="(Trans)glycosidases"/>
    <property type="match status" value="1"/>
</dbReference>
<keyword evidence="7" id="KW-0624">Polysaccharide degradation</keyword>
<evidence type="ECO:0000256" key="8">
    <source>
        <dbReference type="RuleBase" id="RU361153"/>
    </source>
</evidence>
<evidence type="ECO:0000313" key="12">
    <source>
        <dbReference type="Proteomes" id="UP000199228"/>
    </source>
</evidence>
<evidence type="ECO:0000256" key="6">
    <source>
        <dbReference type="ARBA" id="ARBA00023295"/>
    </source>
</evidence>
<feature type="signal peptide" evidence="9">
    <location>
        <begin position="1"/>
        <end position="22"/>
    </location>
</feature>
<dbReference type="PANTHER" id="PTHR34142">
    <property type="entry name" value="ENDO-BETA-1,4-GLUCANASE A"/>
    <property type="match status" value="1"/>
</dbReference>
<proteinExistence type="inferred from homology"/>
<dbReference type="EC" id="3.2.1.4" evidence="2"/>
<dbReference type="AlphaFoldDB" id="A0A1G6CFY0"/>
<comment type="catalytic activity">
    <reaction evidence="1">
        <text>Endohydrolysis of (1-&gt;4)-beta-D-glucosidic linkages in cellulose, lichenin and cereal beta-D-glucans.</text>
        <dbReference type="EC" id="3.2.1.4"/>
    </reaction>
</comment>
<evidence type="ECO:0000256" key="7">
    <source>
        <dbReference type="ARBA" id="ARBA00023326"/>
    </source>
</evidence>
<keyword evidence="6 8" id="KW-0326">Glycosidase</keyword>
<evidence type="ECO:0000256" key="1">
    <source>
        <dbReference type="ARBA" id="ARBA00000966"/>
    </source>
</evidence>
<accession>A0A1G6CFY0</accession>
<evidence type="ECO:0000256" key="3">
    <source>
        <dbReference type="ARBA" id="ARBA00022801"/>
    </source>
</evidence>
<organism evidence="11 12">
    <name type="scientific">Eubacterium oxidoreducens</name>
    <dbReference type="NCBI Taxonomy" id="1732"/>
    <lineage>
        <taxon>Bacteria</taxon>
        <taxon>Bacillati</taxon>
        <taxon>Bacillota</taxon>
        <taxon>Clostridia</taxon>
        <taxon>Eubacteriales</taxon>
        <taxon>Eubacteriaceae</taxon>
        <taxon>Eubacterium</taxon>
    </lineage>
</organism>
<comment type="similarity">
    <text evidence="8">Belongs to the glycosyl hydrolase 5 (cellulase A) family.</text>
</comment>
<dbReference type="PROSITE" id="PS00659">
    <property type="entry name" value="GLYCOSYL_HYDROL_F5"/>
    <property type="match status" value="1"/>
</dbReference>
<dbReference type="Proteomes" id="UP000199228">
    <property type="component" value="Unassembled WGS sequence"/>
</dbReference>
<dbReference type="InterPro" id="IPR017853">
    <property type="entry name" value="GH"/>
</dbReference>
<dbReference type="RefSeq" id="WP_090174546.1">
    <property type="nucleotide sequence ID" value="NZ_FMXR01000019.1"/>
</dbReference>
<feature type="chain" id="PRO_5039099241" description="cellulase" evidence="9">
    <location>
        <begin position="23"/>
        <end position="340"/>
    </location>
</feature>
<dbReference type="STRING" id="1732.SAMN02910417_02349"/>
<dbReference type="PANTHER" id="PTHR34142:SF1">
    <property type="entry name" value="GLYCOSIDE HYDROLASE FAMILY 5 DOMAIN-CONTAINING PROTEIN"/>
    <property type="match status" value="1"/>
</dbReference>
<keyword evidence="5" id="KW-0119">Carbohydrate metabolism</keyword>
<dbReference type="InterPro" id="IPR018087">
    <property type="entry name" value="Glyco_hydro_5_CS"/>
</dbReference>
<keyword evidence="4" id="KW-0136">Cellulose degradation</keyword>
<dbReference type="EMBL" id="FMXR01000019">
    <property type="protein sequence ID" value="SDB31725.1"/>
    <property type="molecule type" value="Genomic_DNA"/>
</dbReference>
<dbReference type="InterPro" id="IPR001547">
    <property type="entry name" value="Glyco_hydro_5"/>
</dbReference>
<protein>
    <recommendedName>
        <fullName evidence="2">cellulase</fullName>
        <ecNumber evidence="2">3.2.1.4</ecNumber>
    </recommendedName>
</protein>
<evidence type="ECO:0000256" key="4">
    <source>
        <dbReference type="ARBA" id="ARBA00023001"/>
    </source>
</evidence>
<keyword evidence="9" id="KW-0732">Signal</keyword>
<evidence type="ECO:0000256" key="5">
    <source>
        <dbReference type="ARBA" id="ARBA00023277"/>
    </source>
</evidence>
<evidence type="ECO:0000259" key="10">
    <source>
        <dbReference type="Pfam" id="PF00150"/>
    </source>
</evidence>
<dbReference type="OrthoDB" id="154460at2"/>
<dbReference type="Pfam" id="PF00150">
    <property type="entry name" value="Cellulase"/>
    <property type="match status" value="1"/>
</dbReference>
<dbReference type="Gene3D" id="3.20.20.80">
    <property type="entry name" value="Glycosidases"/>
    <property type="match status" value="1"/>
</dbReference>
<feature type="domain" description="Glycoside hydrolase family 5" evidence="10">
    <location>
        <begin position="52"/>
        <end position="306"/>
    </location>
</feature>
<evidence type="ECO:0000313" key="11">
    <source>
        <dbReference type="EMBL" id="SDB31725.1"/>
    </source>
</evidence>
<keyword evidence="12" id="KW-1185">Reference proteome</keyword>
<dbReference type="GO" id="GO:0008810">
    <property type="term" value="F:cellulase activity"/>
    <property type="evidence" value="ECO:0007669"/>
    <property type="project" value="UniProtKB-EC"/>
</dbReference>
<reference evidence="11 12" key="1">
    <citation type="submission" date="2016-10" db="EMBL/GenBank/DDBJ databases">
        <authorList>
            <person name="de Groot N.N."/>
        </authorList>
    </citation>
    <scope>NUCLEOTIDE SEQUENCE [LARGE SCALE GENOMIC DNA]</scope>
    <source>
        <strain evidence="11 12">DSM 3217</strain>
    </source>
</reference>
<evidence type="ECO:0000256" key="9">
    <source>
        <dbReference type="SAM" id="SignalP"/>
    </source>
</evidence>
<gene>
    <name evidence="11" type="ORF">SAMN02910417_02349</name>
</gene>
<dbReference type="GO" id="GO:0030245">
    <property type="term" value="P:cellulose catabolic process"/>
    <property type="evidence" value="ECO:0007669"/>
    <property type="project" value="UniProtKB-KW"/>
</dbReference>
<sequence>MKKWMALLVAMVICIGAIGGTAGSITKAQAAVSLEVGKTALPRLHVSDTKLVNAKGKKVQLRGVSTHGLAWYPQYVNKKAFSTLKKDWKANVVRLALYTEEYGGYCNTNAAGRKNLEALIDKGVKYAAMNKMYVIIDWHILSDGNPKTHQKAAVKFFKKMAKKYKGYTNVIYEICNEPNGGNVSWTKTIRPYAKKVVKAIRKYDKKAVVIVGTGTWSQDVDAVIGHQLGDDNVMYALHFYAGTHGSWLRDKAEKAIDAGVPVFVSECNITDASGDGNINKSEGNAWMKWMKKHKISYVAWNLSNKGEDSALIKSSCAKKYGWKKSQLSTTGKWFRKKIRG</sequence>
<evidence type="ECO:0000256" key="2">
    <source>
        <dbReference type="ARBA" id="ARBA00012601"/>
    </source>
</evidence>
<name>A0A1G6CFY0_EUBOX</name>
<keyword evidence="3 8" id="KW-0378">Hydrolase</keyword>